<dbReference type="EMBL" id="JBBPBK010000015">
    <property type="protein sequence ID" value="KAK9269050.1"/>
    <property type="molecule type" value="Genomic_DNA"/>
</dbReference>
<dbReference type="GO" id="GO:0000226">
    <property type="term" value="P:microtubule cytoskeleton organization"/>
    <property type="evidence" value="ECO:0007669"/>
    <property type="project" value="InterPro"/>
</dbReference>
<dbReference type="GO" id="GO:0005819">
    <property type="term" value="C:spindle"/>
    <property type="evidence" value="ECO:0007669"/>
    <property type="project" value="TreeGrafter"/>
</dbReference>
<dbReference type="AlphaFoldDB" id="A0AAP0R5K0"/>
<dbReference type="Pfam" id="PF03999">
    <property type="entry name" value="MAP65_ASE1"/>
    <property type="match status" value="1"/>
</dbReference>
<reference evidence="7 9" key="1">
    <citation type="journal article" date="2024" name="Plant J.">
        <title>Genome sequences and population genomics reveal climatic adaptation and genomic divergence between two closely related sweetgum species.</title>
        <authorList>
            <person name="Xu W.Q."/>
            <person name="Ren C.Q."/>
            <person name="Zhang X.Y."/>
            <person name="Comes H.P."/>
            <person name="Liu X.H."/>
            <person name="Li Y.G."/>
            <person name="Kettle C.J."/>
            <person name="Jalonen R."/>
            <person name="Gaisberger H."/>
            <person name="Ma Y.Z."/>
            <person name="Qiu Y.X."/>
        </authorList>
    </citation>
    <scope>NUCLEOTIDE SEQUENCE [LARGE SCALE GENOMIC DNA]</scope>
    <source>
        <strain evidence="7">Hangzhou</strain>
    </source>
</reference>
<dbReference type="GO" id="GO:0000911">
    <property type="term" value="P:cytokinesis by cell plate formation"/>
    <property type="evidence" value="ECO:0007669"/>
    <property type="project" value="TreeGrafter"/>
</dbReference>
<dbReference type="GO" id="GO:0005737">
    <property type="term" value="C:cytoplasm"/>
    <property type="evidence" value="ECO:0007669"/>
    <property type="project" value="TreeGrafter"/>
</dbReference>
<dbReference type="GO" id="GO:0008017">
    <property type="term" value="F:microtubule binding"/>
    <property type="evidence" value="ECO:0007669"/>
    <property type="project" value="InterPro"/>
</dbReference>
<evidence type="ECO:0000256" key="1">
    <source>
        <dbReference type="ARBA" id="ARBA00004245"/>
    </source>
</evidence>
<gene>
    <name evidence="7" type="ORF">L1049_000699</name>
    <name evidence="8" type="ORF">L1049_000818</name>
</gene>
<dbReference type="Gene3D" id="1.20.58.1520">
    <property type="match status" value="1"/>
</dbReference>
<proteinExistence type="inferred from homology"/>
<dbReference type="InterPro" id="IPR007145">
    <property type="entry name" value="MAP65_Ase1_PRC1"/>
</dbReference>
<evidence type="ECO:0000256" key="5">
    <source>
        <dbReference type="SAM" id="Coils"/>
    </source>
</evidence>
<keyword evidence="4" id="KW-0963">Cytoplasm</keyword>
<evidence type="ECO:0000313" key="7">
    <source>
        <dbReference type="EMBL" id="KAK9268933.1"/>
    </source>
</evidence>
<evidence type="ECO:0000256" key="2">
    <source>
        <dbReference type="ARBA" id="ARBA00006187"/>
    </source>
</evidence>
<keyword evidence="3" id="KW-0493">Microtubule</keyword>
<feature type="compositionally biased region" description="Basic and acidic residues" evidence="6">
    <location>
        <begin position="459"/>
        <end position="475"/>
    </location>
</feature>
<keyword evidence="4" id="KW-0206">Cytoskeleton</keyword>
<comment type="subcellular location">
    <subcellularLocation>
        <location evidence="1">Cytoplasm</location>
        <location evidence="1">Cytoskeleton</location>
    </subcellularLocation>
</comment>
<dbReference type="PANTHER" id="PTHR19321">
    <property type="entry name" value="PROTEIN REGULATOR OF CYTOKINESIS 1 PRC1-RELATED"/>
    <property type="match status" value="1"/>
</dbReference>
<evidence type="ECO:0000256" key="6">
    <source>
        <dbReference type="SAM" id="MobiDB-lite"/>
    </source>
</evidence>
<keyword evidence="5" id="KW-0175">Coiled coil</keyword>
<feature type="coiled-coil region" evidence="5">
    <location>
        <begin position="157"/>
        <end position="184"/>
    </location>
</feature>
<protein>
    <submittedName>
        <fullName evidence="7">Uncharacterized protein</fullName>
    </submittedName>
</protein>
<keyword evidence="9" id="KW-1185">Reference proteome</keyword>
<reference evidence="7" key="2">
    <citation type="submission" date="2024-04" db="EMBL/GenBank/DDBJ databases">
        <authorList>
            <person name="Xu W."/>
            <person name="Ren C."/>
        </authorList>
    </citation>
    <scope>NUCLEOTIDE SEQUENCE</scope>
    <source>
        <strain evidence="7">Hangzhou</strain>
        <tissue evidence="7">Leaves</tissue>
    </source>
</reference>
<evidence type="ECO:0000256" key="3">
    <source>
        <dbReference type="ARBA" id="ARBA00022701"/>
    </source>
</evidence>
<comment type="caution">
    <text evidence="7">The sequence shown here is derived from an EMBL/GenBank/DDBJ whole genome shotgun (WGS) entry which is preliminary data.</text>
</comment>
<evidence type="ECO:0000313" key="8">
    <source>
        <dbReference type="EMBL" id="KAK9269050.1"/>
    </source>
</evidence>
<evidence type="ECO:0000313" key="9">
    <source>
        <dbReference type="Proteomes" id="UP001415857"/>
    </source>
</evidence>
<dbReference type="PANTHER" id="PTHR19321:SF41">
    <property type="entry name" value="FASCETTO-RELATED"/>
    <property type="match status" value="1"/>
</dbReference>
<sequence>MAVTDAQNPLLGENTCGSLLHKLQQIWDEVGESDEERDKMLLQLEQECLDVYKRKVDLAVKSRAHLLQALADAKLELSNLLSALGEKSFAGIPENTSGTIKEQLAAIAPALEQLWKQKDERVREFSDVQSQIQKICGEIAGNLNLSEQVGTPVVDEADLTLKKLDEYHAQLQELQKEKSDRLHKVLEFVSTVHDLCAVLGMDFFSTVTEVHPSLNDSTGVQSKSISNDTLSRLAKTVLGLKEDKKQRLHRLQELATQLIDLWNLMDTPAEERRLFNHVTCNISASVDEVTIPGALALDLIEQAEVEVERLDQLKASRMKEIAFKKQAELEEIFVRAHIEVEPEAAREKIMALIDSGNVEPSELLADMDNQIVRAKEEALSRKDILDKDENRYNASRGAHLNLKRAEKARILVNKIPALVDTLIAKTRAWEEERDISFTYDGVPLLAMLDEYAMLRHDREEEKRRMRDQKKFHEQLNTEQEAIFGSRPSPGRPSLGSKKVVGPRVNGGANGTPSRRLSLPAHQNGGRSTPKDGKRDNTRPVAPSNYVAISKEDAASHVSGTDPVPASP</sequence>
<feature type="compositionally biased region" description="Basic and acidic residues" evidence="6">
    <location>
        <begin position="528"/>
        <end position="537"/>
    </location>
</feature>
<dbReference type="GO" id="GO:0005874">
    <property type="term" value="C:microtubule"/>
    <property type="evidence" value="ECO:0007669"/>
    <property type="project" value="UniProtKB-KW"/>
</dbReference>
<name>A0AAP0R5K0_LIQFO</name>
<accession>A0AAP0R5K0</accession>
<dbReference type="Proteomes" id="UP001415857">
    <property type="component" value="Unassembled WGS sequence"/>
</dbReference>
<feature type="compositionally biased region" description="Low complexity" evidence="6">
    <location>
        <begin position="484"/>
        <end position="496"/>
    </location>
</feature>
<comment type="similarity">
    <text evidence="2">Belongs to the MAP65/ASE1 family.</text>
</comment>
<organism evidence="7 9">
    <name type="scientific">Liquidambar formosana</name>
    <name type="common">Formosan gum</name>
    <dbReference type="NCBI Taxonomy" id="63359"/>
    <lineage>
        <taxon>Eukaryota</taxon>
        <taxon>Viridiplantae</taxon>
        <taxon>Streptophyta</taxon>
        <taxon>Embryophyta</taxon>
        <taxon>Tracheophyta</taxon>
        <taxon>Spermatophyta</taxon>
        <taxon>Magnoliopsida</taxon>
        <taxon>eudicotyledons</taxon>
        <taxon>Gunneridae</taxon>
        <taxon>Pentapetalae</taxon>
        <taxon>Saxifragales</taxon>
        <taxon>Altingiaceae</taxon>
        <taxon>Liquidambar</taxon>
    </lineage>
</organism>
<evidence type="ECO:0000256" key="4">
    <source>
        <dbReference type="ARBA" id="ARBA00023212"/>
    </source>
</evidence>
<dbReference type="EMBL" id="JBBPBK010000015">
    <property type="protein sequence ID" value="KAK9268933.1"/>
    <property type="molecule type" value="Genomic_DNA"/>
</dbReference>
<feature type="region of interest" description="Disordered" evidence="6">
    <location>
        <begin position="459"/>
        <end position="567"/>
    </location>
</feature>